<feature type="signal peptide" evidence="1">
    <location>
        <begin position="1"/>
        <end position="27"/>
    </location>
</feature>
<feature type="chain" id="PRO_5032573344" evidence="1">
    <location>
        <begin position="28"/>
        <end position="300"/>
    </location>
</feature>
<name>A0A835J5B5_9ROSI</name>
<evidence type="ECO:0000256" key="1">
    <source>
        <dbReference type="SAM" id="SignalP"/>
    </source>
</evidence>
<keyword evidence="3" id="KW-1185">Reference proteome</keyword>
<dbReference type="AlphaFoldDB" id="A0A835J5B5"/>
<keyword evidence="1" id="KW-0732">Signal</keyword>
<gene>
    <name evidence="2" type="ORF">SADUNF_Sadunf18G0010100</name>
</gene>
<sequence length="300" mass="32508">MATPTSPAFFLLHVFLFLVCSSEKGHAVSANEITKTYFRDVHADSLLPSSVCDQSNKVFNRASSLKVASRNGPCSVTGDPKTFPSAADIVLQDDIRVKSLRTRLSMNTSTTGTLDEKKTTIPSTRYGGGYTVTGVAFHRIMRNSILPNQPHTETSRVSRNRASQLLKKAARVALQSCVPVALLGATGGKSDPFLHTIKDYSGDLSVEYAFGGSRVNTVPESMVLAILKAEASINSLRPPTLIPSEDGDVLVIGENFTSFDTLPPKVRWPVDSGFDVCDEKEIGERFSPIIPDSPFELPDT</sequence>
<protein>
    <submittedName>
        <fullName evidence="2">Uncharacterized protein</fullName>
    </submittedName>
</protein>
<organism evidence="2 3">
    <name type="scientific">Salix dunnii</name>
    <dbReference type="NCBI Taxonomy" id="1413687"/>
    <lineage>
        <taxon>Eukaryota</taxon>
        <taxon>Viridiplantae</taxon>
        <taxon>Streptophyta</taxon>
        <taxon>Embryophyta</taxon>
        <taxon>Tracheophyta</taxon>
        <taxon>Spermatophyta</taxon>
        <taxon>Magnoliopsida</taxon>
        <taxon>eudicotyledons</taxon>
        <taxon>Gunneridae</taxon>
        <taxon>Pentapetalae</taxon>
        <taxon>rosids</taxon>
        <taxon>fabids</taxon>
        <taxon>Malpighiales</taxon>
        <taxon>Salicaceae</taxon>
        <taxon>Saliceae</taxon>
        <taxon>Salix</taxon>
    </lineage>
</organism>
<comment type="caution">
    <text evidence="2">The sequence shown here is derived from an EMBL/GenBank/DDBJ whole genome shotgun (WGS) entry which is preliminary data.</text>
</comment>
<reference evidence="2 3" key="1">
    <citation type="submission" date="2020-10" db="EMBL/GenBank/DDBJ databases">
        <title>Plant Genome Project.</title>
        <authorList>
            <person name="Zhang R.-G."/>
        </authorList>
    </citation>
    <scope>NUCLEOTIDE SEQUENCE [LARGE SCALE GENOMIC DNA]</scope>
    <source>
        <strain evidence="2">FAFU-HL-1</strain>
        <tissue evidence="2">Leaf</tissue>
    </source>
</reference>
<dbReference type="EMBL" id="JADGMS010000018">
    <property type="protein sequence ID" value="KAF9662024.1"/>
    <property type="molecule type" value="Genomic_DNA"/>
</dbReference>
<proteinExistence type="predicted"/>
<evidence type="ECO:0000313" key="3">
    <source>
        <dbReference type="Proteomes" id="UP000657918"/>
    </source>
</evidence>
<dbReference type="Proteomes" id="UP000657918">
    <property type="component" value="Unassembled WGS sequence"/>
</dbReference>
<accession>A0A835J5B5</accession>
<evidence type="ECO:0000313" key="2">
    <source>
        <dbReference type="EMBL" id="KAF9662024.1"/>
    </source>
</evidence>